<dbReference type="PANTHER" id="PTHR47782:SF12">
    <property type="entry name" value="ZN(II)2CYS6 TRANSCRIPTION FACTOR (EUROFUNG)"/>
    <property type="match status" value="1"/>
</dbReference>
<dbReference type="SUPFAM" id="SSF57701">
    <property type="entry name" value="Zn2/Cys6 DNA-binding domain"/>
    <property type="match status" value="1"/>
</dbReference>
<dbReference type="InterPro" id="IPR052202">
    <property type="entry name" value="Yeast_MetPath_Reg"/>
</dbReference>
<dbReference type="AlphaFoldDB" id="A0A0D2E8U1"/>
<organism evidence="9 10">
    <name type="scientific">Exophiala xenobiotica</name>
    <dbReference type="NCBI Taxonomy" id="348802"/>
    <lineage>
        <taxon>Eukaryota</taxon>
        <taxon>Fungi</taxon>
        <taxon>Dikarya</taxon>
        <taxon>Ascomycota</taxon>
        <taxon>Pezizomycotina</taxon>
        <taxon>Eurotiomycetes</taxon>
        <taxon>Chaetothyriomycetidae</taxon>
        <taxon>Chaetothyriales</taxon>
        <taxon>Herpotrichiellaceae</taxon>
        <taxon>Exophiala</taxon>
    </lineage>
</organism>
<protein>
    <recommendedName>
        <fullName evidence="8">Zn(2)-C6 fungal-type domain-containing protein</fullName>
    </recommendedName>
</protein>
<dbReference type="GO" id="GO:0043565">
    <property type="term" value="F:sequence-specific DNA binding"/>
    <property type="evidence" value="ECO:0007669"/>
    <property type="project" value="TreeGrafter"/>
</dbReference>
<keyword evidence="6" id="KW-0804">Transcription</keyword>
<feature type="domain" description="Zn(2)-C6 fungal-type" evidence="8">
    <location>
        <begin position="27"/>
        <end position="57"/>
    </location>
</feature>
<keyword evidence="5" id="KW-0238">DNA-binding</keyword>
<dbReference type="STRING" id="348802.A0A0D2E8U1"/>
<keyword evidence="7" id="KW-0539">Nucleus</keyword>
<dbReference type="SMART" id="SM00066">
    <property type="entry name" value="GAL4"/>
    <property type="match status" value="1"/>
</dbReference>
<dbReference type="Pfam" id="PF00172">
    <property type="entry name" value="Zn_clus"/>
    <property type="match status" value="1"/>
</dbReference>
<dbReference type="GO" id="GO:0008270">
    <property type="term" value="F:zinc ion binding"/>
    <property type="evidence" value="ECO:0007669"/>
    <property type="project" value="InterPro"/>
</dbReference>
<evidence type="ECO:0000313" key="9">
    <source>
        <dbReference type="EMBL" id="KIW51090.1"/>
    </source>
</evidence>
<proteinExistence type="predicted"/>
<gene>
    <name evidence="9" type="ORF">PV05_09842</name>
</gene>
<evidence type="ECO:0000256" key="1">
    <source>
        <dbReference type="ARBA" id="ARBA00004123"/>
    </source>
</evidence>
<reference evidence="9 10" key="1">
    <citation type="submission" date="2015-01" db="EMBL/GenBank/DDBJ databases">
        <title>The Genome Sequence of Exophiala xenobiotica CBS118157.</title>
        <authorList>
            <consortium name="The Broad Institute Genomics Platform"/>
            <person name="Cuomo C."/>
            <person name="de Hoog S."/>
            <person name="Gorbushina A."/>
            <person name="Stielow B."/>
            <person name="Teixiera M."/>
            <person name="Abouelleil A."/>
            <person name="Chapman S.B."/>
            <person name="Priest M."/>
            <person name="Young S.K."/>
            <person name="Wortman J."/>
            <person name="Nusbaum C."/>
            <person name="Birren B."/>
        </authorList>
    </citation>
    <scope>NUCLEOTIDE SEQUENCE [LARGE SCALE GENOMIC DNA]</scope>
    <source>
        <strain evidence="9 10">CBS 118157</strain>
    </source>
</reference>
<dbReference type="GeneID" id="25331750"/>
<accession>A0A0D2E8U1</accession>
<dbReference type="InterPro" id="IPR036864">
    <property type="entry name" value="Zn2-C6_fun-type_DNA-bd_sf"/>
</dbReference>
<evidence type="ECO:0000256" key="5">
    <source>
        <dbReference type="ARBA" id="ARBA00023125"/>
    </source>
</evidence>
<evidence type="ECO:0000313" key="10">
    <source>
        <dbReference type="Proteomes" id="UP000054342"/>
    </source>
</evidence>
<dbReference type="RefSeq" id="XP_013311674.1">
    <property type="nucleotide sequence ID" value="XM_013456220.1"/>
</dbReference>
<dbReference type="OrthoDB" id="25921at2759"/>
<dbReference type="PANTHER" id="PTHR47782">
    <property type="entry name" value="ZN(II)2CYS6 TRANSCRIPTION FACTOR (EUROFUNG)-RELATED"/>
    <property type="match status" value="1"/>
</dbReference>
<sequence length="467" mass="51234">MSPNSGYAVDGDDVGSWEADLVQLLPACKRCRTARKRCDTRLPACANCTRSGAECNFLDHITQELLPRKYIASMLNHLKSLQAARNKQFDTVSTEDTVPVSTDNGYHFVQARGGFRYLGSNALLAARPDFLSVPGAGPASTATRLEFPPVASLAGLVDSQWHQVLVGRYVQVLHKMYPVIDANQPCLQQPPGPSSNLSTFESFLSKMVCSIACHCLPGNDNSLVLLSDALYAEALVSLESITTDQDVEALQAILLLALRSLFDAQKGNIGQQVTFAQRLLTELGSRDVEDARATLQRLQCAVYCIGSEAATVLDRPPAVIAPDYKSSFSTTNENMFLCSLYPTKSGSQSEKSLDGIKESLQTEFEAVEYSPCLLAKMCQSVFLRRPTVESAMDLLACYCQEDMVLDAFTPHWAYKAGIFILQDSTSGQRTLKGHVLACTVLDRCAIKWPNARVLRQVLQDHAMSQER</sequence>
<comment type="subcellular location">
    <subcellularLocation>
        <location evidence="1">Nucleus</location>
    </subcellularLocation>
</comment>
<keyword evidence="2" id="KW-0479">Metal-binding</keyword>
<evidence type="ECO:0000256" key="6">
    <source>
        <dbReference type="ARBA" id="ARBA00023163"/>
    </source>
</evidence>
<evidence type="ECO:0000259" key="8">
    <source>
        <dbReference type="PROSITE" id="PS50048"/>
    </source>
</evidence>
<evidence type="ECO:0000256" key="7">
    <source>
        <dbReference type="ARBA" id="ARBA00023242"/>
    </source>
</evidence>
<dbReference type="EMBL" id="KN847322">
    <property type="protein sequence ID" value="KIW51090.1"/>
    <property type="molecule type" value="Genomic_DNA"/>
</dbReference>
<dbReference type="GO" id="GO:0045944">
    <property type="term" value="P:positive regulation of transcription by RNA polymerase II"/>
    <property type="evidence" value="ECO:0007669"/>
    <property type="project" value="TreeGrafter"/>
</dbReference>
<dbReference type="PROSITE" id="PS00463">
    <property type="entry name" value="ZN2_CY6_FUNGAL_1"/>
    <property type="match status" value="1"/>
</dbReference>
<dbReference type="HOGENOM" id="CLU_523709_0_0_1"/>
<keyword evidence="3" id="KW-0862">Zinc</keyword>
<evidence type="ECO:0000256" key="4">
    <source>
        <dbReference type="ARBA" id="ARBA00023015"/>
    </source>
</evidence>
<name>A0A0D2E8U1_9EURO</name>
<dbReference type="GO" id="GO:0000981">
    <property type="term" value="F:DNA-binding transcription factor activity, RNA polymerase II-specific"/>
    <property type="evidence" value="ECO:0007669"/>
    <property type="project" value="InterPro"/>
</dbReference>
<dbReference type="PROSITE" id="PS50048">
    <property type="entry name" value="ZN2_CY6_FUNGAL_2"/>
    <property type="match status" value="1"/>
</dbReference>
<dbReference type="GO" id="GO:0005634">
    <property type="term" value="C:nucleus"/>
    <property type="evidence" value="ECO:0007669"/>
    <property type="project" value="UniProtKB-SubCell"/>
</dbReference>
<evidence type="ECO:0000256" key="3">
    <source>
        <dbReference type="ARBA" id="ARBA00022833"/>
    </source>
</evidence>
<dbReference type="CDD" id="cd00067">
    <property type="entry name" value="GAL4"/>
    <property type="match status" value="1"/>
</dbReference>
<dbReference type="Gene3D" id="4.10.240.10">
    <property type="entry name" value="Zn(2)-C6 fungal-type DNA-binding domain"/>
    <property type="match status" value="1"/>
</dbReference>
<dbReference type="Proteomes" id="UP000054342">
    <property type="component" value="Unassembled WGS sequence"/>
</dbReference>
<dbReference type="InterPro" id="IPR001138">
    <property type="entry name" value="Zn2Cys6_DnaBD"/>
</dbReference>
<keyword evidence="4" id="KW-0805">Transcription regulation</keyword>
<evidence type="ECO:0000256" key="2">
    <source>
        <dbReference type="ARBA" id="ARBA00022723"/>
    </source>
</evidence>
<keyword evidence="10" id="KW-1185">Reference proteome</keyword>